<feature type="region of interest" description="Disordered" evidence="1">
    <location>
        <begin position="1"/>
        <end position="56"/>
    </location>
</feature>
<feature type="compositionally biased region" description="Low complexity" evidence="1">
    <location>
        <begin position="10"/>
        <end position="20"/>
    </location>
</feature>
<name>A0A6J4NZX2_9ACTN</name>
<protein>
    <submittedName>
        <fullName evidence="2">Uncharacterized protein</fullName>
    </submittedName>
</protein>
<evidence type="ECO:0000256" key="1">
    <source>
        <dbReference type="SAM" id="MobiDB-lite"/>
    </source>
</evidence>
<organism evidence="2">
    <name type="scientific">uncultured Nocardioides sp</name>
    <dbReference type="NCBI Taxonomy" id="198441"/>
    <lineage>
        <taxon>Bacteria</taxon>
        <taxon>Bacillati</taxon>
        <taxon>Actinomycetota</taxon>
        <taxon>Actinomycetes</taxon>
        <taxon>Propionibacteriales</taxon>
        <taxon>Nocardioidaceae</taxon>
        <taxon>Nocardioides</taxon>
        <taxon>environmental samples</taxon>
    </lineage>
</organism>
<reference evidence="2" key="1">
    <citation type="submission" date="2020-02" db="EMBL/GenBank/DDBJ databases">
        <authorList>
            <person name="Meier V. D."/>
        </authorList>
    </citation>
    <scope>NUCLEOTIDE SEQUENCE</scope>
    <source>
        <strain evidence="2">AVDCRST_MAG06</strain>
    </source>
</reference>
<gene>
    <name evidence="2" type="ORF">AVDCRST_MAG06-2265</name>
</gene>
<dbReference type="EMBL" id="CADCUP010000151">
    <property type="protein sequence ID" value="CAA9402271.1"/>
    <property type="molecule type" value="Genomic_DNA"/>
</dbReference>
<evidence type="ECO:0000313" key="2">
    <source>
        <dbReference type="EMBL" id="CAA9402271.1"/>
    </source>
</evidence>
<dbReference type="AlphaFoldDB" id="A0A6J4NZX2"/>
<proteinExistence type="predicted"/>
<sequence length="56" mass="5791">MTARLRSETARPTVARAAVRGSPASPQFHRRGSGGVGYSDQVSRSGPSPALTAPAR</sequence>
<accession>A0A6J4NZX2</accession>